<keyword evidence="2" id="KW-0472">Membrane</keyword>
<dbReference type="PANTHER" id="PTHR36565:SF1">
    <property type="entry name" value="UPF0332 PROTEIN TM_1000"/>
    <property type="match status" value="1"/>
</dbReference>
<organism evidence="4 5">
    <name type="scientific">Plebeiibacterium sediminum</name>
    <dbReference type="NCBI Taxonomy" id="2992112"/>
    <lineage>
        <taxon>Bacteria</taxon>
        <taxon>Pseudomonadati</taxon>
        <taxon>Bacteroidota</taxon>
        <taxon>Bacteroidia</taxon>
        <taxon>Marinilabiliales</taxon>
        <taxon>Marinilabiliaceae</taxon>
        <taxon>Plebeiibacterium</taxon>
    </lineage>
</organism>
<protein>
    <submittedName>
        <fullName evidence="4">HEPN domain-containing protein</fullName>
    </submittedName>
</protein>
<evidence type="ECO:0000313" key="5">
    <source>
        <dbReference type="Proteomes" id="UP001209229"/>
    </source>
</evidence>
<accession>A0AAE3M683</accession>
<comment type="similarity">
    <text evidence="1">Belongs to the UPF0332 family.</text>
</comment>
<dbReference type="PANTHER" id="PTHR36565">
    <property type="entry name" value="UPF0332 PROTEIN TM_1000"/>
    <property type="match status" value="1"/>
</dbReference>
<evidence type="ECO:0000259" key="3">
    <source>
        <dbReference type="Pfam" id="PF05168"/>
    </source>
</evidence>
<dbReference type="Pfam" id="PF05168">
    <property type="entry name" value="HEPN"/>
    <property type="match status" value="1"/>
</dbReference>
<sequence>MDYRPEDYSKYRLQRAHDTIKEVEVLIENRFWNSAINRMYYACFYAVGALLVLNGIETASHSGMRQKLGQLFVKTGEIDRDLGKHYSELFEKRHKGDYNDFFDYDEDTVLRLLPKSKELINAISKLIDKSIIL</sequence>
<dbReference type="EMBL" id="JAPDPJ010000028">
    <property type="protein sequence ID" value="MCW3787375.1"/>
    <property type="molecule type" value="Genomic_DNA"/>
</dbReference>
<reference evidence="4" key="1">
    <citation type="submission" date="2022-10" db="EMBL/GenBank/DDBJ databases">
        <authorList>
            <person name="Yu W.X."/>
        </authorList>
    </citation>
    <scope>NUCLEOTIDE SEQUENCE</scope>
    <source>
        <strain evidence="4">AAT</strain>
    </source>
</reference>
<name>A0AAE3M683_9BACT</name>
<feature type="domain" description="HEPN" evidence="3">
    <location>
        <begin position="10"/>
        <end position="124"/>
    </location>
</feature>
<dbReference type="Gene3D" id="1.20.120.330">
    <property type="entry name" value="Nucleotidyltransferases domain 2"/>
    <property type="match status" value="1"/>
</dbReference>
<dbReference type="Proteomes" id="UP001209229">
    <property type="component" value="Unassembled WGS sequence"/>
</dbReference>
<comment type="caution">
    <text evidence="4">The sequence shown here is derived from an EMBL/GenBank/DDBJ whole genome shotgun (WGS) entry which is preliminary data.</text>
</comment>
<keyword evidence="5" id="KW-1185">Reference proteome</keyword>
<keyword evidence="2" id="KW-1133">Transmembrane helix</keyword>
<dbReference type="AlphaFoldDB" id="A0AAE3M683"/>
<dbReference type="RefSeq" id="WP_301190940.1">
    <property type="nucleotide sequence ID" value="NZ_JAPDPJ010000028.1"/>
</dbReference>
<proteinExistence type="inferred from homology"/>
<feature type="transmembrane region" description="Helical" evidence="2">
    <location>
        <begin position="39"/>
        <end position="56"/>
    </location>
</feature>
<evidence type="ECO:0000313" key="4">
    <source>
        <dbReference type="EMBL" id="MCW3787375.1"/>
    </source>
</evidence>
<evidence type="ECO:0000256" key="1">
    <source>
        <dbReference type="ARBA" id="ARBA00038248"/>
    </source>
</evidence>
<evidence type="ECO:0000256" key="2">
    <source>
        <dbReference type="SAM" id="Phobius"/>
    </source>
</evidence>
<dbReference type="InterPro" id="IPR007842">
    <property type="entry name" value="HEPN_dom"/>
</dbReference>
<gene>
    <name evidence="4" type="ORF">OM075_12915</name>
</gene>
<dbReference type="InterPro" id="IPR052226">
    <property type="entry name" value="UPF0332_toxin"/>
</dbReference>
<keyword evidence="2" id="KW-0812">Transmembrane</keyword>